<accession>A0A8K0KGS3</accession>
<name>A0A8K0KGS3_LADFU</name>
<reference evidence="6" key="2">
    <citation type="submission" date="2017-10" db="EMBL/GenBank/DDBJ databases">
        <title>Ladona fulva Genome sequencing and assembly.</title>
        <authorList>
            <person name="Murali S."/>
            <person name="Richards S."/>
            <person name="Bandaranaike D."/>
            <person name="Bellair M."/>
            <person name="Blankenburg K."/>
            <person name="Chao H."/>
            <person name="Dinh H."/>
            <person name="Doddapaneni H."/>
            <person name="Dugan-Rocha S."/>
            <person name="Elkadiri S."/>
            <person name="Gnanaolivu R."/>
            <person name="Hernandez B."/>
            <person name="Skinner E."/>
            <person name="Javaid M."/>
            <person name="Lee S."/>
            <person name="Li M."/>
            <person name="Ming W."/>
            <person name="Munidasa M."/>
            <person name="Muniz J."/>
            <person name="Nguyen L."/>
            <person name="Hughes D."/>
            <person name="Osuji N."/>
            <person name="Pu L.-L."/>
            <person name="Puazo M."/>
            <person name="Qu C."/>
            <person name="Quiroz J."/>
            <person name="Raj R."/>
            <person name="Weissenberger G."/>
            <person name="Xin Y."/>
            <person name="Zou X."/>
            <person name="Han Y."/>
            <person name="Worley K."/>
            <person name="Muzny D."/>
            <person name="Gibbs R."/>
        </authorList>
    </citation>
    <scope>NUCLEOTIDE SEQUENCE</scope>
    <source>
        <strain evidence="6">Sampled in the wild</strain>
    </source>
</reference>
<feature type="coiled-coil region" evidence="5">
    <location>
        <begin position="485"/>
        <end position="512"/>
    </location>
</feature>
<dbReference type="Proteomes" id="UP000792457">
    <property type="component" value="Unassembled WGS sequence"/>
</dbReference>
<evidence type="ECO:0000313" key="7">
    <source>
        <dbReference type="Proteomes" id="UP000792457"/>
    </source>
</evidence>
<evidence type="ECO:0000256" key="4">
    <source>
        <dbReference type="ARBA" id="ARBA00045182"/>
    </source>
</evidence>
<dbReference type="GO" id="GO:0005576">
    <property type="term" value="C:extracellular region"/>
    <property type="evidence" value="ECO:0007669"/>
    <property type="project" value="GOC"/>
</dbReference>
<dbReference type="PANTHER" id="PTHR18962">
    <property type="entry name" value="COILED-COIL DOMAIN-CONTAINING PROTEIN 39"/>
    <property type="match status" value="1"/>
</dbReference>
<sequence length="518" mass="60268">MSSGRGNKNPGIQNKIKESMETKLENVMKQIGWTDGYHVPLLNEENTQLSNKIEEMLKEKAHCLMQSDDLANSVNNVEKTLKDIMFHYQHNQGLIYACKTYKETEEHMMKLSICNEKIAKKEISKYTVTQNEINSRNEELEAEIRRLKEIINEIEKSALLDHGTILLWEEEIVNQEELSQEQSLLLEKLQNETRNKQQKLEKLSYDIKSQEVALEHARNTFRKIHGNRQFLIKKWEGCVSFVGKRDEEIMILRNEIDGLLQNFSQQRETLQDELSFMSGLERNNRETEIKTKCFDREAAVLLGMRNKSKEKVEEIENEISTVSRSLANTGKLLQQERCLCKFIAKGNSDMNSSIEKLDRVIDSLKDRLKDVYSHHESANERRAQLEEILMAEETNVTEVENELKNVQYNIFVNQSHLGRLKNKELSLSTLISGIESSIKLLTNEKVGISKKVLQKFQMVYNLDYLIEKQESRISHMLGCQKSSKQEELVKKLNDLEKAVVSKNKEYKFLSLQKSKLES</sequence>
<evidence type="ECO:0000256" key="2">
    <source>
        <dbReference type="ARBA" id="ARBA00016725"/>
    </source>
</evidence>
<dbReference type="OrthoDB" id="420518at2759"/>
<evidence type="ECO:0000313" key="6">
    <source>
        <dbReference type="EMBL" id="KAG8232033.1"/>
    </source>
</evidence>
<dbReference type="PANTHER" id="PTHR18962:SF0">
    <property type="entry name" value="COILED-COIL DOMAIN-CONTAINING PROTEIN 39"/>
    <property type="match status" value="1"/>
</dbReference>
<comment type="similarity">
    <text evidence="1">Belongs to the CCDC39 family.</text>
</comment>
<protein>
    <recommendedName>
        <fullName evidence="2">Coiled-coil domain-containing protein 39</fullName>
    </recommendedName>
</protein>
<dbReference type="GO" id="GO:0005930">
    <property type="term" value="C:axoneme"/>
    <property type="evidence" value="ECO:0007669"/>
    <property type="project" value="InterPro"/>
</dbReference>
<proteinExistence type="inferred from homology"/>
<keyword evidence="3 5" id="KW-0175">Coiled coil</keyword>
<evidence type="ECO:0000256" key="5">
    <source>
        <dbReference type="SAM" id="Coils"/>
    </source>
</evidence>
<comment type="caution">
    <text evidence="6">The sequence shown here is derived from an EMBL/GenBank/DDBJ whole genome shotgun (WGS) entry which is preliminary data.</text>
</comment>
<dbReference type="AlphaFoldDB" id="A0A8K0KGS3"/>
<organism evidence="6 7">
    <name type="scientific">Ladona fulva</name>
    <name type="common">Scarce chaser dragonfly</name>
    <name type="synonym">Libellula fulva</name>
    <dbReference type="NCBI Taxonomy" id="123851"/>
    <lineage>
        <taxon>Eukaryota</taxon>
        <taxon>Metazoa</taxon>
        <taxon>Ecdysozoa</taxon>
        <taxon>Arthropoda</taxon>
        <taxon>Hexapoda</taxon>
        <taxon>Insecta</taxon>
        <taxon>Pterygota</taxon>
        <taxon>Palaeoptera</taxon>
        <taxon>Odonata</taxon>
        <taxon>Epiprocta</taxon>
        <taxon>Anisoptera</taxon>
        <taxon>Libelluloidea</taxon>
        <taxon>Libellulidae</taxon>
        <taxon>Ladona</taxon>
    </lineage>
</organism>
<evidence type="ECO:0000256" key="1">
    <source>
        <dbReference type="ARBA" id="ARBA00005805"/>
    </source>
</evidence>
<dbReference type="GO" id="GO:0060287">
    <property type="term" value="P:epithelial cilium movement involved in determination of left/right asymmetry"/>
    <property type="evidence" value="ECO:0007669"/>
    <property type="project" value="TreeGrafter"/>
</dbReference>
<reference evidence="6" key="1">
    <citation type="submission" date="2013-04" db="EMBL/GenBank/DDBJ databases">
        <authorList>
            <person name="Qu J."/>
            <person name="Murali S.C."/>
            <person name="Bandaranaike D."/>
            <person name="Bellair M."/>
            <person name="Blankenburg K."/>
            <person name="Chao H."/>
            <person name="Dinh H."/>
            <person name="Doddapaneni H."/>
            <person name="Downs B."/>
            <person name="Dugan-Rocha S."/>
            <person name="Elkadiri S."/>
            <person name="Gnanaolivu R.D."/>
            <person name="Hernandez B."/>
            <person name="Javaid M."/>
            <person name="Jayaseelan J.C."/>
            <person name="Lee S."/>
            <person name="Li M."/>
            <person name="Ming W."/>
            <person name="Munidasa M."/>
            <person name="Muniz J."/>
            <person name="Nguyen L."/>
            <person name="Ongeri F."/>
            <person name="Osuji N."/>
            <person name="Pu L.-L."/>
            <person name="Puazo M."/>
            <person name="Qu C."/>
            <person name="Quiroz J."/>
            <person name="Raj R."/>
            <person name="Weissenberger G."/>
            <person name="Xin Y."/>
            <person name="Zou X."/>
            <person name="Han Y."/>
            <person name="Richards S."/>
            <person name="Worley K."/>
            <person name="Muzny D."/>
            <person name="Gibbs R."/>
        </authorList>
    </citation>
    <scope>NUCLEOTIDE SEQUENCE</scope>
    <source>
        <strain evidence="6">Sampled in the wild</strain>
    </source>
</reference>
<comment type="function">
    <text evidence="4">Required for assembly of dynein regulatory complex (DRC) and inner dynein arm (IDA) complexes, which are responsible for ciliary beat regulation, thereby playing a central role in motility in cilia and flagella. Probably acts together with CCDC40 to form a molecular ruler that determines the 96 nanometer (nm) repeat length and arrangements of components in cilia and flagella. Not required for outer dynein arm complexes assembly.</text>
</comment>
<dbReference type="InterPro" id="IPR033290">
    <property type="entry name" value="CCDC39"/>
</dbReference>
<dbReference type="EMBL" id="KZ308588">
    <property type="protein sequence ID" value="KAG8232033.1"/>
    <property type="molecule type" value="Genomic_DNA"/>
</dbReference>
<keyword evidence="7" id="KW-1185">Reference proteome</keyword>
<gene>
    <name evidence="6" type="ORF">J437_LFUL012057</name>
</gene>
<feature type="coiled-coil region" evidence="5">
    <location>
        <begin position="123"/>
        <end position="206"/>
    </location>
</feature>
<dbReference type="GO" id="GO:0036159">
    <property type="term" value="P:inner dynein arm assembly"/>
    <property type="evidence" value="ECO:0007669"/>
    <property type="project" value="InterPro"/>
</dbReference>
<dbReference type="GO" id="GO:0060285">
    <property type="term" value="P:cilium-dependent cell motility"/>
    <property type="evidence" value="ECO:0007669"/>
    <property type="project" value="TreeGrafter"/>
</dbReference>
<evidence type="ECO:0000256" key="3">
    <source>
        <dbReference type="ARBA" id="ARBA00023054"/>
    </source>
</evidence>
<dbReference type="Pfam" id="PF24161">
    <property type="entry name" value="CCDC39"/>
    <property type="match status" value="1"/>
</dbReference>
<feature type="coiled-coil region" evidence="5">
    <location>
        <begin position="305"/>
        <end position="409"/>
    </location>
</feature>